<dbReference type="Proteomes" id="UP000006094">
    <property type="component" value="Chromosome"/>
</dbReference>
<dbReference type="Gene3D" id="3.40.50.2300">
    <property type="match status" value="1"/>
</dbReference>
<keyword evidence="2" id="KW-0378">Hydrolase</keyword>
<dbReference type="InterPro" id="IPR036196">
    <property type="entry name" value="Ptyr_pPase_sf"/>
</dbReference>
<dbReference type="PATRIC" id="fig|1128398.3.peg.194"/>
<dbReference type="PANTHER" id="PTHR11717">
    <property type="entry name" value="LOW MOLECULAR WEIGHT PROTEIN TYROSINE PHOSPHATASE"/>
    <property type="match status" value="1"/>
</dbReference>
<feature type="domain" description="Phosphotyrosine protein phosphatase I" evidence="1">
    <location>
        <begin position="1"/>
        <end position="131"/>
    </location>
</feature>
<dbReference type="Pfam" id="PF01451">
    <property type="entry name" value="LMWPc"/>
    <property type="match status" value="1"/>
</dbReference>
<dbReference type="SMART" id="SM00226">
    <property type="entry name" value="LMWPc"/>
    <property type="match status" value="1"/>
</dbReference>
<dbReference type="KEGG" id="cad:Curi_c01910"/>
<evidence type="ECO:0000259" key="1">
    <source>
        <dbReference type="SMART" id="SM00226"/>
    </source>
</evidence>
<dbReference type="InterPro" id="IPR050438">
    <property type="entry name" value="LMW_PTPase"/>
</dbReference>
<proteinExistence type="predicted"/>
<dbReference type="HOGENOM" id="CLU_071415_1_2_9"/>
<dbReference type="SUPFAM" id="SSF52788">
    <property type="entry name" value="Phosphotyrosine protein phosphatases I"/>
    <property type="match status" value="1"/>
</dbReference>
<accession>K0AXZ2</accession>
<sequence length="137" mass="15147">MAEGLFKDMLKSLGKDNEISVSSAGIYAMNNQSASENAIIAMKNKLVDISNHRSKQITMEMIEESDIILTMTNGHKQAILQASPGINSKVFTLKEFVGLDGDIADPFGGSIEIYEESLKDIKIALQRLTQKLIEEER</sequence>
<dbReference type="CDD" id="cd16344">
    <property type="entry name" value="LMWPAP"/>
    <property type="match status" value="1"/>
</dbReference>
<name>K0AXZ2_GOTA9</name>
<dbReference type="PANTHER" id="PTHR11717:SF31">
    <property type="entry name" value="LOW MOLECULAR WEIGHT PROTEIN-TYROSINE-PHOSPHATASE ETP-RELATED"/>
    <property type="match status" value="1"/>
</dbReference>
<dbReference type="EC" id="3.1.3.48" evidence="2"/>
<dbReference type="AlphaFoldDB" id="K0AXZ2"/>
<evidence type="ECO:0000313" key="3">
    <source>
        <dbReference type="Proteomes" id="UP000006094"/>
    </source>
</evidence>
<reference evidence="2 3" key="1">
    <citation type="journal article" date="2012" name="PLoS ONE">
        <title>The purine-utilizing bacterium Clostridium acidurici 9a: a genome-guided metabolic reconsideration.</title>
        <authorList>
            <person name="Hartwich K."/>
            <person name="Poehlein A."/>
            <person name="Daniel R."/>
        </authorList>
    </citation>
    <scope>NUCLEOTIDE SEQUENCE [LARGE SCALE GENOMIC DNA]</scope>
    <source>
        <strain evidence="3">ATCC 7906 / DSM 604 / BCRC 14475 / CIP 104303 / KCTC 5404 / NCIMB 10678 / 9a</strain>
    </source>
</reference>
<dbReference type="STRING" id="1128398.Curi_c01910"/>
<dbReference type="GO" id="GO:0004725">
    <property type="term" value="F:protein tyrosine phosphatase activity"/>
    <property type="evidence" value="ECO:0007669"/>
    <property type="project" value="UniProtKB-EC"/>
</dbReference>
<dbReference type="EMBL" id="CP003326">
    <property type="protein sequence ID" value="AFS77271.1"/>
    <property type="molecule type" value="Genomic_DNA"/>
</dbReference>
<dbReference type="InterPro" id="IPR023485">
    <property type="entry name" value="Ptyr_pPase"/>
</dbReference>
<organism evidence="2 3">
    <name type="scientific">Gottschalkia acidurici (strain ATCC 7906 / DSM 604 / BCRC 14475 / CIP 104303 / KCTC 5404 / NCIMB 10678 / 9a)</name>
    <name type="common">Clostridium acidurici</name>
    <dbReference type="NCBI Taxonomy" id="1128398"/>
    <lineage>
        <taxon>Bacteria</taxon>
        <taxon>Bacillati</taxon>
        <taxon>Bacillota</taxon>
        <taxon>Tissierellia</taxon>
        <taxon>Tissierellales</taxon>
        <taxon>Gottschalkiaceae</taxon>
        <taxon>Gottschalkia</taxon>
    </lineage>
</organism>
<keyword evidence="3" id="KW-1185">Reference proteome</keyword>
<gene>
    <name evidence="2" type="primary">ywlE</name>
    <name evidence="2" type="ordered locus">Curi_c01910</name>
</gene>
<protein>
    <submittedName>
        <fullName evidence="2">Low molecular weight protein-tyrosine-phosphatase YwlE</fullName>
        <ecNumber evidence="2">3.1.3.48</ecNumber>
    </submittedName>
</protein>
<dbReference type="eggNOG" id="COG0394">
    <property type="taxonomic scope" value="Bacteria"/>
</dbReference>
<evidence type="ECO:0000313" key="2">
    <source>
        <dbReference type="EMBL" id="AFS77271.1"/>
    </source>
</evidence>